<keyword evidence="2" id="KW-1185">Reference proteome</keyword>
<dbReference type="Proteomes" id="UP001501442">
    <property type="component" value="Unassembled WGS sequence"/>
</dbReference>
<dbReference type="EMBL" id="BAABHK010000004">
    <property type="protein sequence ID" value="GAA4626729.1"/>
    <property type="molecule type" value="Genomic_DNA"/>
</dbReference>
<accession>A0ABP8UAM9</accession>
<name>A0ABP8UAM9_9ACTN</name>
<organism evidence="1 2">
    <name type="scientific">Actinoallomurus vinaceus</name>
    <dbReference type="NCBI Taxonomy" id="1080074"/>
    <lineage>
        <taxon>Bacteria</taxon>
        <taxon>Bacillati</taxon>
        <taxon>Actinomycetota</taxon>
        <taxon>Actinomycetes</taxon>
        <taxon>Streptosporangiales</taxon>
        <taxon>Thermomonosporaceae</taxon>
        <taxon>Actinoallomurus</taxon>
    </lineage>
</organism>
<evidence type="ECO:0000313" key="1">
    <source>
        <dbReference type="EMBL" id="GAA4626729.1"/>
    </source>
</evidence>
<proteinExistence type="predicted"/>
<gene>
    <name evidence="1" type="ORF">GCM10023196_036150</name>
</gene>
<protein>
    <submittedName>
        <fullName evidence="1">Uncharacterized protein</fullName>
    </submittedName>
</protein>
<evidence type="ECO:0000313" key="2">
    <source>
        <dbReference type="Proteomes" id="UP001501442"/>
    </source>
</evidence>
<sequence length="110" mass="12254">MPSIPERVAKGAALLDEKLPGWHDRIDLDQLRLSSPCNCILGQTWDGEVEHGDDPFFLHANRLFGRESGVHVEAAHGFNSVHSGRAAREEFGELTAEWRRIILARRGGAQ</sequence>
<comment type="caution">
    <text evidence="1">The sequence shown here is derived from an EMBL/GenBank/DDBJ whole genome shotgun (WGS) entry which is preliminary data.</text>
</comment>
<reference evidence="2" key="1">
    <citation type="journal article" date="2019" name="Int. J. Syst. Evol. Microbiol.">
        <title>The Global Catalogue of Microorganisms (GCM) 10K type strain sequencing project: providing services to taxonomists for standard genome sequencing and annotation.</title>
        <authorList>
            <consortium name="The Broad Institute Genomics Platform"/>
            <consortium name="The Broad Institute Genome Sequencing Center for Infectious Disease"/>
            <person name="Wu L."/>
            <person name="Ma J."/>
        </authorList>
    </citation>
    <scope>NUCLEOTIDE SEQUENCE [LARGE SCALE GENOMIC DNA]</scope>
    <source>
        <strain evidence="2">JCM 17939</strain>
    </source>
</reference>
<dbReference type="RefSeq" id="WP_345431999.1">
    <property type="nucleotide sequence ID" value="NZ_BAABHK010000004.1"/>
</dbReference>